<evidence type="ECO:0000313" key="5">
    <source>
        <dbReference type="Proteomes" id="UP000240717"/>
    </source>
</evidence>
<dbReference type="Proteomes" id="UP000240717">
    <property type="component" value="Unassembled WGS sequence"/>
</dbReference>
<dbReference type="AlphaFoldDB" id="A0A2T4Q3J5"/>
<name>A0A2T4Q3J5_STAWA</name>
<sequence>MKEDRRVRKTKSAIKYAFIQLLKERSLENITVQDIADKADINRGTFYLHYEDKYLLLTDMEDECIEQISKFTQFSEIQGDNVEMIATLFIDKVLRNIIQHVYDNLDFYNTILSLERKSRLEEKISDLIQYNMKHQVSVDNKIEGIPEMYFHSYVSGATISIIRYWVLDSNRISVDELVTHIFKIIYYGPLRIMAEQRYNHMN</sequence>
<dbReference type="EMBL" id="PZEV01000002">
    <property type="protein sequence ID" value="PTI52491.1"/>
    <property type="molecule type" value="Genomic_DNA"/>
</dbReference>
<evidence type="ECO:0000259" key="3">
    <source>
        <dbReference type="PROSITE" id="PS50977"/>
    </source>
</evidence>
<evidence type="ECO:0000256" key="1">
    <source>
        <dbReference type="ARBA" id="ARBA00023125"/>
    </source>
</evidence>
<dbReference type="PANTHER" id="PTHR43479:SF23">
    <property type="entry name" value="HTH TETR-TYPE DOMAIN-CONTAINING PROTEIN"/>
    <property type="match status" value="1"/>
</dbReference>
<protein>
    <submittedName>
        <fullName evidence="4">TetR/AcrR family transcriptional regulator</fullName>
    </submittedName>
</protein>
<evidence type="ECO:0000313" key="4">
    <source>
        <dbReference type="EMBL" id="PTI52491.1"/>
    </source>
</evidence>
<dbReference type="Pfam" id="PF14278">
    <property type="entry name" value="TetR_C_8"/>
    <property type="match status" value="1"/>
</dbReference>
<gene>
    <name evidence="4" type="ORF">BU085_00940</name>
</gene>
<dbReference type="STRING" id="1194526.A284_02555"/>
<comment type="caution">
    <text evidence="4">The sequence shown here is derived from an EMBL/GenBank/DDBJ whole genome shotgun (WGS) entry which is preliminary data.</text>
</comment>
<dbReference type="RefSeq" id="WP_002452436.1">
    <property type="nucleotide sequence ID" value="NZ_CP054017.1"/>
</dbReference>
<dbReference type="PROSITE" id="PS50977">
    <property type="entry name" value="HTH_TETR_2"/>
    <property type="match status" value="1"/>
</dbReference>
<keyword evidence="1 2" id="KW-0238">DNA-binding</keyword>
<dbReference type="InterPro" id="IPR001647">
    <property type="entry name" value="HTH_TetR"/>
</dbReference>
<dbReference type="Gene3D" id="1.10.357.10">
    <property type="entry name" value="Tetracycline Repressor, domain 2"/>
    <property type="match status" value="1"/>
</dbReference>
<dbReference type="Pfam" id="PF00440">
    <property type="entry name" value="TetR_N"/>
    <property type="match status" value="1"/>
</dbReference>
<dbReference type="SUPFAM" id="SSF46689">
    <property type="entry name" value="Homeodomain-like"/>
    <property type="match status" value="1"/>
</dbReference>
<organism evidence="4 5">
    <name type="scientific">Staphylococcus warneri</name>
    <dbReference type="NCBI Taxonomy" id="1292"/>
    <lineage>
        <taxon>Bacteria</taxon>
        <taxon>Bacillati</taxon>
        <taxon>Bacillota</taxon>
        <taxon>Bacilli</taxon>
        <taxon>Bacillales</taxon>
        <taxon>Staphylococcaceae</taxon>
        <taxon>Staphylococcus</taxon>
    </lineage>
</organism>
<evidence type="ECO:0000256" key="2">
    <source>
        <dbReference type="PROSITE-ProRule" id="PRU00335"/>
    </source>
</evidence>
<reference evidence="4 5" key="1">
    <citation type="journal article" date="2016" name="Front. Microbiol.">
        <title>Comprehensive Phylogenetic Analysis of Bovine Non-aureus Staphylococci Species Based on Whole-Genome Sequencing.</title>
        <authorList>
            <person name="Naushad S."/>
            <person name="Barkema H.W."/>
            <person name="Luby C."/>
            <person name="Condas L.A."/>
            <person name="Nobrega D.B."/>
            <person name="Carson D.A."/>
            <person name="De Buck J."/>
        </authorList>
    </citation>
    <scope>NUCLEOTIDE SEQUENCE [LARGE SCALE GENOMIC DNA]</scope>
    <source>
        <strain evidence="4 5">SNUC 2993</strain>
    </source>
</reference>
<dbReference type="InterPro" id="IPR039532">
    <property type="entry name" value="TetR_C_Firmicutes"/>
</dbReference>
<feature type="domain" description="HTH tetR-type" evidence="3">
    <location>
        <begin position="8"/>
        <end position="68"/>
    </location>
</feature>
<feature type="DNA-binding region" description="H-T-H motif" evidence="2">
    <location>
        <begin position="31"/>
        <end position="50"/>
    </location>
</feature>
<dbReference type="GO" id="GO:0003677">
    <property type="term" value="F:DNA binding"/>
    <property type="evidence" value="ECO:0007669"/>
    <property type="project" value="UniProtKB-UniRule"/>
</dbReference>
<accession>A0A2T4Q3J5</accession>
<dbReference type="InterPro" id="IPR050624">
    <property type="entry name" value="HTH-type_Tx_Regulator"/>
</dbReference>
<dbReference type="PANTHER" id="PTHR43479">
    <property type="entry name" value="ACREF/ENVCD OPERON REPRESSOR-RELATED"/>
    <property type="match status" value="1"/>
</dbReference>
<dbReference type="InterPro" id="IPR009057">
    <property type="entry name" value="Homeodomain-like_sf"/>
</dbReference>
<proteinExistence type="predicted"/>